<dbReference type="EMBL" id="JAQQWM010000007">
    <property type="protein sequence ID" value="KAK8057345.1"/>
    <property type="molecule type" value="Genomic_DNA"/>
</dbReference>
<keyword evidence="3" id="KW-1185">Reference proteome</keyword>
<dbReference type="Proteomes" id="UP001446871">
    <property type="component" value="Unassembled WGS sequence"/>
</dbReference>
<organism evidence="2 3">
    <name type="scientific">Apiospora saccharicola</name>
    <dbReference type="NCBI Taxonomy" id="335842"/>
    <lineage>
        <taxon>Eukaryota</taxon>
        <taxon>Fungi</taxon>
        <taxon>Dikarya</taxon>
        <taxon>Ascomycota</taxon>
        <taxon>Pezizomycotina</taxon>
        <taxon>Sordariomycetes</taxon>
        <taxon>Xylariomycetidae</taxon>
        <taxon>Amphisphaeriales</taxon>
        <taxon>Apiosporaceae</taxon>
        <taxon>Apiospora</taxon>
    </lineage>
</organism>
<evidence type="ECO:0000313" key="2">
    <source>
        <dbReference type="EMBL" id="KAK8057345.1"/>
    </source>
</evidence>
<keyword evidence="1" id="KW-1133">Transmembrane helix</keyword>
<proteinExistence type="predicted"/>
<protein>
    <submittedName>
        <fullName evidence="2">Uncharacterized protein</fullName>
    </submittedName>
</protein>
<accession>A0ABR1UEN4</accession>
<keyword evidence="1" id="KW-0472">Membrane</keyword>
<gene>
    <name evidence="2" type="ORF">PG996_011282</name>
</gene>
<sequence>MKDTGRVEQLAGSNALVGALITQLQLRAFGLFGLATVVLWSLSPIVSQAALRIANVKLNAVDTTEQLTFINPLLPFHFGDLLNAPAFEEELVRFIFSSSLLSSSSLWGQTMDSCGNLRVPMVEALDGYQRQKWIGLPQNISDVVFSSLVGLPFSPRPSLKGRSSFKLNTSYISLDCAVYNLKRNGNCSEAFTKSPYRDDLRYQTDRLFYIQRRV</sequence>
<feature type="transmembrane region" description="Helical" evidence="1">
    <location>
        <begin position="20"/>
        <end position="42"/>
    </location>
</feature>
<name>A0ABR1UEN4_9PEZI</name>
<comment type="caution">
    <text evidence="2">The sequence shown here is derived from an EMBL/GenBank/DDBJ whole genome shotgun (WGS) entry which is preliminary data.</text>
</comment>
<evidence type="ECO:0000313" key="3">
    <source>
        <dbReference type="Proteomes" id="UP001446871"/>
    </source>
</evidence>
<keyword evidence="1" id="KW-0812">Transmembrane</keyword>
<reference evidence="2 3" key="1">
    <citation type="submission" date="2023-01" db="EMBL/GenBank/DDBJ databases">
        <title>Analysis of 21 Apiospora genomes using comparative genomics revels a genus with tremendous synthesis potential of carbohydrate active enzymes and secondary metabolites.</title>
        <authorList>
            <person name="Sorensen T."/>
        </authorList>
    </citation>
    <scope>NUCLEOTIDE SEQUENCE [LARGE SCALE GENOMIC DNA]</scope>
    <source>
        <strain evidence="2 3">CBS 83171</strain>
    </source>
</reference>
<evidence type="ECO:0000256" key="1">
    <source>
        <dbReference type="SAM" id="Phobius"/>
    </source>
</evidence>